<reference evidence="1" key="1">
    <citation type="journal article" date="2020" name="Nature">
        <title>Giant virus diversity and host interactions through global metagenomics.</title>
        <authorList>
            <person name="Schulz F."/>
            <person name="Roux S."/>
            <person name="Paez-Espino D."/>
            <person name="Jungbluth S."/>
            <person name="Walsh D.A."/>
            <person name="Denef V.J."/>
            <person name="McMahon K.D."/>
            <person name="Konstantinidis K.T."/>
            <person name="Eloe-Fadrosh E.A."/>
            <person name="Kyrpides N.C."/>
            <person name="Woyke T."/>
        </authorList>
    </citation>
    <scope>NUCLEOTIDE SEQUENCE</scope>
    <source>
        <strain evidence="1">GVMAG-M-3300021079-18</strain>
    </source>
</reference>
<dbReference type="AlphaFoldDB" id="A0A6C0CIX5"/>
<dbReference type="EMBL" id="MN739414">
    <property type="protein sequence ID" value="QHT03614.1"/>
    <property type="molecule type" value="Genomic_DNA"/>
</dbReference>
<evidence type="ECO:0000313" key="1">
    <source>
        <dbReference type="EMBL" id="QHT03614.1"/>
    </source>
</evidence>
<organism evidence="1">
    <name type="scientific">viral metagenome</name>
    <dbReference type="NCBI Taxonomy" id="1070528"/>
    <lineage>
        <taxon>unclassified sequences</taxon>
        <taxon>metagenomes</taxon>
        <taxon>organismal metagenomes</taxon>
    </lineage>
</organism>
<sequence length="48" mass="5183">MSGLGMPISILDEEGNVCETFVDYVVPDFCGNPGRDIPKPVEVNEGNK</sequence>
<accession>A0A6C0CIX5</accession>
<protein>
    <submittedName>
        <fullName evidence="1">Uncharacterized protein</fullName>
    </submittedName>
</protein>
<proteinExistence type="predicted"/>
<name>A0A6C0CIX5_9ZZZZ</name>